<gene>
    <name evidence="1" type="ORF">QNA08_10570</name>
</gene>
<name>A0ABT7AI66_9HYPH</name>
<accession>A0ABT7AI66</accession>
<evidence type="ECO:0000313" key="2">
    <source>
        <dbReference type="Proteomes" id="UP001321492"/>
    </source>
</evidence>
<dbReference type="Proteomes" id="UP001321492">
    <property type="component" value="Unassembled WGS sequence"/>
</dbReference>
<evidence type="ECO:0000313" key="1">
    <source>
        <dbReference type="EMBL" id="MDJ1158677.1"/>
    </source>
</evidence>
<dbReference type="EMBL" id="JASJEV010000006">
    <property type="protein sequence ID" value="MDJ1158677.1"/>
    <property type="molecule type" value="Genomic_DNA"/>
</dbReference>
<protein>
    <recommendedName>
        <fullName evidence="3">Alpha/beta hydrolase</fullName>
    </recommendedName>
</protein>
<organism evidence="1 2">
    <name type="scientific">Chelatococcus albus</name>
    <dbReference type="NCBI Taxonomy" id="3047466"/>
    <lineage>
        <taxon>Bacteria</taxon>
        <taxon>Pseudomonadati</taxon>
        <taxon>Pseudomonadota</taxon>
        <taxon>Alphaproteobacteria</taxon>
        <taxon>Hyphomicrobiales</taxon>
        <taxon>Chelatococcaceae</taxon>
        <taxon>Chelatococcus</taxon>
    </lineage>
</organism>
<proteinExistence type="predicted"/>
<comment type="caution">
    <text evidence="1">The sequence shown here is derived from an EMBL/GenBank/DDBJ whole genome shotgun (WGS) entry which is preliminary data.</text>
</comment>
<evidence type="ECO:0008006" key="3">
    <source>
        <dbReference type="Google" id="ProtNLM"/>
    </source>
</evidence>
<sequence>MPIDPAAEAALLVPARGRDLQTGAAETSAFFGGLPRRQIEVLPSMNHVLKDVGEDRSGNLAAYHDPRRPLAVGLVDAIDAFVRREIGA</sequence>
<dbReference type="RefSeq" id="WP_283740679.1">
    <property type="nucleotide sequence ID" value="NZ_JASJEV010000006.1"/>
</dbReference>
<reference evidence="1 2" key="1">
    <citation type="submission" date="2023-05" db="EMBL/GenBank/DDBJ databases">
        <title>Chelatococcus sp. nov., a moderately thermophilic bacterium isolated from hot spring microbial mat.</title>
        <authorList>
            <person name="Hu C.-J."/>
            <person name="Li W.-J."/>
        </authorList>
    </citation>
    <scope>NUCLEOTIDE SEQUENCE [LARGE SCALE GENOMIC DNA]</scope>
    <source>
        <strain evidence="1 2">SYSU G07232</strain>
    </source>
</reference>
<keyword evidence="2" id="KW-1185">Reference proteome</keyword>